<gene>
    <name evidence="5" type="primary">pxpB</name>
    <name evidence="5" type="ORF">NFC81_01925</name>
</gene>
<keyword evidence="1" id="KW-0547">Nucleotide-binding</keyword>
<dbReference type="EMBL" id="CP101717">
    <property type="protein sequence ID" value="WLD58565.1"/>
    <property type="molecule type" value="Genomic_DNA"/>
</dbReference>
<dbReference type="Gene3D" id="2.40.100.10">
    <property type="entry name" value="Cyclophilin-like"/>
    <property type="match status" value="1"/>
</dbReference>
<dbReference type="AlphaFoldDB" id="A0AB38YGV9"/>
<dbReference type="Gene3D" id="3.30.1360.40">
    <property type="match status" value="1"/>
</dbReference>
<dbReference type="InterPro" id="IPR003833">
    <property type="entry name" value="CT_C_D"/>
</dbReference>
<dbReference type="SMART" id="SM00796">
    <property type="entry name" value="AHS1"/>
    <property type="match status" value="1"/>
</dbReference>
<organism evidence="5">
    <name type="scientific">Salinispirillum sp. LH 10-3-1</name>
    <dbReference type="NCBI Taxonomy" id="2952525"/>
    <lineage>
        <taxon>Bacteria</taxon>
        <taxon>Pseudomonadati</taxon>
        <taxon>Pseudomonadota</taxon>
        <taxon>Gammaproteobacteria</taxon>
        <taxon>Oceanospirillales</taxon>
        <taxon>Saccharospirillaceae</taxon>
        <taxon>Salinispirillum</taxon>
    </lineage>
</organism>
<sequence>MKAASVAENAVMLTFGNRVDAQLTPHIMALTQLIETELVPAVVDLTPSYTTLLVTYDVLCIDEASLVERIHRLHAQLTDGSLVTVPGRHIDIPVWYDPQVGLDLLSLANARGLSVSEVIERHTRPVYQVYALGFAPGFGFLGEVDPALATPRKATPRTQVPAGSVAIADRQTAVYPRCSPGGWQIVGRTAKKLFDHEAPDSMAATLQVGDRVRFMAITEAEFLAQGGVP</sequence>
<evidence type="ECO:0000256" key="2">
    <source>
        <dbReference type="ARBA" id="ARBA00022801"/>
    </source>
</evidence>
<proteinExistence type="predicted"/>
<evidence type="ECO:0000313" key="5">
    <source>
        <dbReference type="EMBL" id="WLD58565.1"/>
    </source>
</evidence>
<dbReference type="SUPFAM" id="SSF50891">
    <property type="entry name" value="Cyclophilin-like"/>
    <property type="match status" value="1"/>
</dbReference>
<dbReference type="Pfam" id="PF02682">
    <property type="entry name" value="CT_C_D"/>
    <property type="match status" value="1"/>
</dbReference>
<protein>
    <submittedName>
        <fullName evidence="5">5-oxoprolinase subunit PxpB</fullName>
        <ecNumber evidence="5">3.5.2.9</ecNumber>
    </submittedName>
</protein>
<name>A0AB38YGV9_9GAMM</name>
<evidence type="ECO:0000259" key="4">
    <source>
        <dbReference type="SMART" id="SM00796"/>
    </source>
</evidence>
<dbReference type="GO" id="GO:0005524">
    <property type="term" value="F:ATP binding"/>
    <property type="evidence" value="ECO:0007669"/>
    <property type="project" value="UniProtKB-KW"/>
</dbReference>
<dbReference type="RefSeq" id="WP_304995850.1">
    <property type="nucleotide sequence ID" value="NZ_CP101717.1"/>
</dbReference>
<dbReference type="PANTHER" id="PTHR34698">
    <property type="entry name" value="5-OXOPROLINASE SUBUNIT B"/>
    <property type="match status" value="1"/>
</dbReference>
<evidence type="ECO:0000256" key="3">
    <source>
        <dbReference type="ARBA" id="ARBA00022840"/>
    </source>
</evidence>
<feature type="domain" description="Carboxyltransferase" evidence="4">
    <location>
        <begin position="1"/>
        <end position="205"/>
    </location>
</feature>
<dbReference type="PANTHER" id="PTHR34698:SF2">
    <property type="entry name" value="5-OXOPROLINASE SUBUNIT B"/>
    <property type="match status" value="1"/>
</dbReference>
<keyword evidence="3" id="KW-0067">ATP-binding</keyword>
<reference evidence="5" key="1">
    <citation type="submission" date="2022-07" db="EMBL/GenBank/DDBJ databases">
        <title>Complete genome sequence of Salinispirillum sp. LH10-3-1 capable of multiple carbohydrate inversion isolated from a soda lake.</title>
        <authorList>
            <person name="Liu J."/>
            <person name="Zhai Y."/>
            <person name="Zhang H."/>
            <person name="Yang H."/>
            <person name="Qu J."/>
            <person name="Li J."/>
        </authorList>
    </citation>
    <scope>NUCLEOTIDE SEQUENCE</scope>
    <source>
        <strain evidence="5">LH 10-3-1</strain>
    </source>
</reference>
<dbReference type="SUPFAM" id="SSF160467">
    <property type="entry name" value="PH0987 N-terminal domain-like"/>
    <property type="match status" value="1"/>
</dbReference>
<dbReference type="NCBIfam" id="TIGR00370">
    <property type="entry name" value="5-oxoprolinase subunit PxpB"/>
    <property type="match status" value="1"/>
</dbReference>
<evidence type="ECO:0000256" key="1">
    <source>
        <dbReference type="ARBA" id="ARBA00022741"/>
    </source>
</evidence>
<dbReference type="InterPro" id="IPR029000">
    <property type="entry name" value="Cyclophilin-like_dom_sf"/>
</dbReference>
<keyword evidence="2 5" id="KW-0378">Hydrolase</keyword>
<accession>A0AB38YGV9</accession>
<dbReference type="EC" id="3.5.2.9" evidence="5"/>
<dbReference type="InterPro" id="IPR010016">
    <property type="entry name" value="PxpB"/>
</dbReference>
<dbReference type="GO" id="GO:0017168">
    <property type="term" value="F:5-oxoprolinase (ATP-hydrolyzing) activity"/>
    <property type="evidence" value="ECO:0007669"/>
    <property type="project" value="UniProtKB-EC"/>
</dbReference>